<dbReference type="FunFam" id="2.60.40.420:FF:000048">
    <property type="entry name" value="Early nodulin-like protein 18"/>
    <property type="match status" value="1"/>
</dbReference>
<proteinExistence type="predicted"/>
<dbReference type="InterPro" id="IPR039391">
    <property type="entry name" value="Phytocyanin-like"/>
</dbReference>
<evidence type="ECO:0000313" key="5">
    <source>
        <dbReference type="Proteomes" id="UP001234989"/>
    </source>
</evidence>
<gene>
    <name evidence="4" type="ORF">MTR67_004755</name>
</gene>
<dbReference type="GO" id="GO:0009055">
    <property type="term" value="F:electron transfer activity"/>
    <property type="evidence" value="ECO:0007669"/>
    <property type="project" value="InterPro"/>
</dbReference>
<feature type="transmembrane region" description="Helical" evidence="2">
    <location>
        <begin position="249"/>
        <end position="265"/>
    </location>
</feature>
<dbReference type="GO" id="GO:0005886">
    <property type="term" value="C:plasma membrane"/>
    <property type="evidence" value="ECO:0007669"/>
    <property type="project" value="TreeGrafter"/>
</dbReference>
<accession>A0AAF0PY84</accession>
<feature type="domain" description="Phytocyanin" evidence="3">
    <location>
        <begin position="83"/>
        <end position="203"/>
    </location>
</feature>
<evidence type="ECO:0000313" key="4">
    <source>
        <dbReference type="EMBL" id="WMV11370.1"/>
    </source>
</evidence>
<sequence length="266" mass="29118">MWSHNNNNKRITCLTVSSCYSLYLTYVTITTSHLFFRSSNVSSNNSAHCFHMTMAVVDSMVFLFLLPVALFFNSAASQSTGYTNHTVGGSAGWFFDVNTQKASADYSAWAAKQTFNLGDTLVFNTNTNQTVIQTYNATTYRNCTADYASDDDTFQYQGGSNEFGKAMTITVSLTLEGQQYYFSEADDGSQCLNGMAFDIKVRHGMGLPPSLNQPPPPPYVEPPSTVEDAESPPITVVTSSPNGGVRSSARLFLAVFVLVMLVLHLV</sequence>
<reference evidence="4" key="1">
    <citation type="submission" date="2023-08" db="EMBL/GenBank/DDBJ databases">
        <title>A de novo genome assembly of Solanum verrucosum Schlechtendal, a Mexican diploid species geographically isolated from the other diploid A-genome species in potato relatives.</title>
        <authorList>
            <person name="Hosaka K."/>
        </authorList>
    </citation>
    <scope>NUCLEOTIDE SEQUENCE</scope>
    <source>
        <tissue evidence="4">Young leaves</tissue>
    </source>
</reference>
<keyword evidence="2" id="KW-0472">Membrane</keyword>
<dbReference type="PROSITE" id="PS51485">
    <property type="entry name" value="PHYTOCYANIN"/>
    <property type="match status" value="1"/>
</dbReference>
<feature type="transmembrane region" description="Helical" evidence="2">
    <location>
        <begin position="50"/>
        <end position="72"/>
    </location>
</feature>
<dbReference type="Gene3D" id="2.60.40.420">
    <property type="entry name" value="Cupredoxins - blue copper proteins"/>
    <property type="match status" value="1"/>
</dbReference>
<evidence type="ECO:0000256" key="1">
    <source>
        <dbReference type="SAM" id="MobiDB-lite"/>
    </source>
</evidence>
<feature type="transmembrane region" description="Helical" evidence="2">
    <location>
        <begin position="12"/>
        <end position="30"/>
    </location>
</feature>
<dbReference type="Proteomes" id="UP001234989">
    <property type="component" value="Chromosome 1"/>
</dbReference>
<dbReference type="AlphaFoldDB" id="A0AAF0PY84"/>
<keyword evidence="2" id="KW-0812">Transmembrane</keyword>
<dbReference type="EMBL" id="CP133612">
    <property type="protein sequence ID" value="WMV11370.1"/>
    <property type="molecule type" value="Genomic_DNA"/>
</dbReference>
<evidence type="ECO:0000256" key="2">
    <source>
        <dbReference type="SAM" id="Phobius"/>
    </source>
</evidence>
<name>A0AAF0PY84_SOLVR</name>
<dbReference type="InterPro" id="IPR003245">
    <property type="entry name" value="Phytocyanin_dom"/>
</dbReference>
<keyword evidence="5" id="KW-1185">Reference proteome</keyword>
<dbReference type="PANTHER" id="PTHR33021">
    <property type="entry name" value="BLUE COPPER PROTEIN"/>
    <property type="match status" value="1"/>
</dbReference>
<keyword evidence="2" id="KW-1133">Transmembrane helix</keyword>
<dbReference type="InterPro" id="IPR008972">
    <property type="entry name" value="Cupredoxin"/>
</dbReference>
<feature type="region of interest" description="Disordered" evidence="1">
    <location>
        <begin position="206"/>
        <end position="240"/>
    </location>
</feature>
<dbReference type="Pfam" id="PF02298">
    <property type="entry name" value="Cu_bind_like"/>
    <property type="match status" value="1"/>
</dbReference>
<protein>
    <recommendedName>
        <fullName evidence="3">Phytocyanin domain-containing protein</fullName>
    </recommendedName>
</protein>
<dbReference type="PANTHER" id="PTHR33021:SF213">
    <property type="entry name" value="OS12G0454600 PROTEIN"/>
    <property type="match status" value="1"/>
</dbReference>
<dbReference type="SUPFAM" id="SSF49503">
    <property type="entry name" value="Cupredoxins"/>
    <property type="match status" value="1"/>
</dbReference>
<evidence type="ECO:0000259" key="3">
    <source>
        <dbReference type="PROSITE" id="PS51485"/>
    </source>
</evidence>
<organism evidence="4 5">
    <name type="scientific">Solanum verrucosum</name>
    <dbReference type="NCBI Taxonomy" id="315347"/>
    <lineage>
        <taxon>Eukaryota</taxon>
        <taxon>Viridiplantae</taxon>
        <taxon>Streptophyta</taxon>
        <taxon>Embryophyta</taxon>
        <taxon>Tracheophyta</taxon>
        <taxon>Spermatophyta</taxon>
        <taxon>Magnoliopsida</taxon>
        <taxon>eudicotyledons</taxon>
        <taxon>Gunneridae</taxon>
        <taxon>Pentapetalae</taxon>
        <taxon>asterids</taxon>
        <taxon>lamiids</taxon>
        <taxon>Solanales</taxon>
        <taxon>Solanaceae</taxon>
        <taxon>Solanoideae</taxon>
        <taxon>Solaneae</taxon>
        <taxon>Solanum</taxon>
    </lineage>
</organism>
<feature type="compositionally biased region" description="Pro residues" evidence="1">
    <location>
        <begin position="211"/>
        <end position="221"/>
    </location>
</feature>